<dbReference type="KEGG" id="jre:109011679"/>
<proteinExistence type="predicted"/>
<dbReference type="PANTHER" id="PTHR33067:SF38">
    <property type="match status" value="1"/>
</dbReference>
<keyword evidence="1" id="KW-1185">Reference proteome</keyword>
<dbReference type="InParanoid" id="A0A6P9EBR9"/>
<dbReference type="InterPro" id="IPR021109">
    <property type="entry name" value="Peptidase_aspartic_dom_sf"/>
</dbReference>
<dbReference type="Gene3D" id="2.40.70.10">
    <property type="entry name" value="Acid Proteases"/>
    <property type="match status" value="1"/>
</dbReference>
<evidence type="ECO:0000313" key="1">
    <source>
        <dbReference type="Proteomes" id="UP000235220"/>
    </source>
</evidence>
<dbReference type="OrthoDB" id="778454at2759"/>
<reference evidence="2" key="1">
    <citation type="submission" date="2025-08" db="UniProtKB">
        <authorList>
            <consortium name="RefSeq"/>
        </authorList>
    </citation>
    <scope>IDENTIFICATION</scope>
    <source>
        <tissue evidence="2">Leaves</tissue>
    </source>
</reference>
<accession>A0A6P9EBR9</accession>
<dbReference type="GeneID" id="109011679"/>
<dbReference type="PANTHER" id="PTHR33067">
    <property type="entry name" value="RNA-DIRECTED DNA POLYMERASE-RELATED"/>
    <property type="match status" value="1"/>
</dbReference>
<dbReference type="AlphaFoldDB" id="A0A6P9EBR9"/>
<dbReference type="RefSeq" id="XP_035540217.1">
    <property type="nucleotide sequence ID" value="XM_035684324.1"/>
</dbReference>
<dbReference type="Proteomes" id="UP000235220">
    <property type="component" value="Chromosome 13"/>
</dbReference>
<protein>
    <submittedName>
        <fullName evidence="2">Uncharacterized protein LOC109011679</fullName>
    </submittedName>
</protein>
<dbReference type="CDD" id="cd00303">
    <property type="entry name" value="retropepsin_like"/>
    <property type="match status" value="1"/>
</dbReference>
<gene>
    <name evidence="2" type="primary">LOC109011679</name>
</gene>
<name>A0A6P9EBR9_JUGRE</name>
<sequence>MIDLGASINVMSYSIYASLKLGPLNKTSVVIQLADKSNAYPKGVVEDVLVQINDLVFPADFYVLGIENGDQTTLILLGRPFLKTSKTKIDVHSGTLTMEFDGEIIKFNIYDAMKYPGDDNYVYSIDVIDSLAQEVFELDGKEGLEVSISKHLEKENEELALSTDLQETIAALNDFPKLQQSNLKPLPSYLKYVFFGEGGTLPMIISSELSVPQEEKLVQVLKEHKTAIGMSPYRLVFGKPCHLPVELEHKAYWAIKSFNMKMDESGEHRKLQLQELEEIRNDAYERARIYKEKMKAFHDKMISRKEFKIVEIQSLTTSKVFKVNGHRLKTFYEGFQVENVAKLDLEDPIYTD</sequence>
<organism evidence="1 2">
    <name type="scientific">Juglans regia</name>
    <name type="common">English walnut</name>
    <dbReference type="NCBI Taxonomy" id="51240"/>
    <lineage>
        <taxon>Eukaryota</taxon>
        <taxon>Viridiplantae</taxon>
        <taxon>Streptophyta</taxon>
        <taxon>Embryophyta</taxon>
        <taxon>Tracheophyta</taxon>
        <taxon>Spermatophyta</taxon>
        <taxon>Magnoliopsida</taxon>
        <taxon>eudicotyledons</taxon>
        <taxon>Gunneridae</taxon>
        <taxon>Pentapetalae</taxon>
        <taxon>rosids</taxon>
        <taxon>fabids</taxon>
        <taxon>Fagales</taxon>
        <taxon>Juglandaceae</taxon>
        <taxon>Juglans</taxon>
    </lineage>
</organism>
<evidence type="ECO:0000313" key="2">
    <source>
        <dbReference type="RefSeq" id="XP_035540217.1"/>
    </source>
</evidence>